<evidence type="ECO:0000313" key="2">
    <source>
        <dbReference type="Proteomes" id="UP001060085"/>
    </source>
</evidence>
<evidence type="ECO:0000313" key="1">
    <source>
        <dbReference type="EMBL" id="KAI5674911.1"/>
    </source>
</evidence>
<gene>
    <name evidence="1" type="ORF">M9H77_05861</name>
</gene>
<organism evidence="1 2">
    <name type="scientific">Catharanthus roseus</name>
    <name type="common">Madagascar periwinkle</name>
    <name type="synonym">Vinca rosea</name>
    <dbReference type="NCBI Taxonomy" id="4058"/>
    <lineage>
        <taxon>Eukaryota</taxon>
        <taxon>Viridiplantae</taxon>
        <taxon>Streptophyta</taxon>
        <taxon>Embryophyta</taxon>
        <taxon>Tracheophyta</taxon>
        <taxon>Spermatophyta</taxon>
        <taxon>Magnoliopsida</taxon>
        <taxon>eudicotyledons</taxon>
        <taxon>Gunneridae</taxon>
        <taxon>Pentapetalae</taxon>
        <taxon>asterids</taxon>
        <taxon>lamiids</taxon>
        <taxon>Gentianales</taxon>
        <taxon>Apocynaceae</taxon>
        <taxon>Rauvolfioideae</taxon>
        <taxon>Vinceae</taxon>
        <taxon>Catharanthinae</taxon>
        <taxon>Catharanthus</taxon>
    </lineage>
</organism>
<protein>
    <submittedName>
        <fullName evidence="1">Uncharacterized protein</fullName>
    </submittedName>
</protein>
<reference evidence="2" key="1">
    <citation type="journal article" date="2023" name="Nat. Plants">
        <title>Single-cell RNA sequencing provides a high-resolution roadmap for understanding the multicellular compartmentation of specialized metabolism.</title>
        <authorList>
            <person name="Sun S."/>
            <person name="Shen X."/>
            <person name="Li Y."/>
            <person name="Li Y."/>
            <person name="Wang S."/>
            <person name="Li R."/>
            <person name="Zhang H."/>
            <person name="Shen G."/>
            <person name="Guo B."/>
            <person name="Wei J."/>
            <person name="Xu J."/>
            <person name="St-Pierre B."/>
            <person name="Chen S."/>
            <person name="Sun C."/>
        </authorList>
    </citation>
    <scope>NUCLEOTIDE SEQUENCE [LARGE SCALE GENOMIC DNA]</scope>
</reference>
<comment type="caution">
    <text evidence="1">The sequence shown here is derived from an EMBL/GenBank/DDBJ whole genome shotgun (WGS) entry which is preliminary data.</text>
</comment>
<name>A0ACC0BQF9_CATRO</name>
<keyword evidence="2" id="KW-1185">Reference proteome</keyword>
<sequence>MDFQKCTSFSNPPSLDIAPAHFVNKIHTVSPFEEQKRGAEHFAEMDVDVDLREVYFLIMHFLSTGPCQKTFRQFWDELLEHELLPRRYHPFYSRSGASNGLGKDDCISFPLNYDNLVNRYPHIQDDHLVKLLRQLMLATAPPLRCIDGQAAPSATDVPTLLGTGPFSLLCCGRDSINKQTKHLPSYLRWPHMQIDQVRGLSLREIGGGFPRHHRAPSIRFPCYAIAKPSTMVQRMQNKKRLRGHRAAVYCAIFDRSGRYVITGSDDRLVKIWSMETAFCLSSCRGHEGDVTDLAVSSNNMLVASASNDFTIRVWRLPDGYPISVLRGHTGGVTAIAFSPRAAYQLLSSSDDGTCRIWDARQSNCRPRVYLPRPITAVSGKSSSVHSTNVPSSSSAPHCHQILCCAYNANGTVFVTGSSDTYARVWSACKSNSDDLEQPCHEIDLLAGHENDVNYVQFSGCGVASRTSTFESLMEENIPKFKNTWFSHDNIVTCSRDGSAIIWTPKWRRSQGKVGRWIQAYHLKVPPPPIPPQPRRGGPRQRLLPTPRGVNMIIWSLDNRFVLAAIMDNRICVWNASDGSLVHSLTGHMDSTYVLDVHPFNPRIAMSAGYDGKTIVWDIWEGIPVSVYEIGRFKLVDGKFSQDGTSIVLSDDVGQIYLLNTGQGESQKDAKYDQFFLGDYRPLVRDTHGNVLDQETQMIPYMRNTQDSLCDSSMLPYPEPYQTMYQRRRLSAMGIEWRPSSLKLAVGPDVGLGQEYQVLPLLDLDMVVEPPPEFLDAMYLEPENDVIHDETDSEYFITDEISSDEQEVLSVGSSSGLESSEDDKAGQGQRDGLRRSKRKKILSEDELTARSGRRVKKRTLHEHNGNSSRSKGTKKSRNCRKFSSIRKSTELKSLRPQRAAAQNAINGFSQVSEFSTDGEEEEGSESYSSESDSSLWGTNMENKKSVERVGNEKGKHLADEKVPSVEFNDGAANCHKETEHPLNVNNRKRLILKLSIRNPVKSLPSESTRGQSDLQGAVASFPSGNSGPSSSGVSDFKIVEDCKVSECDSSSLEDANLARSDDLSCPKETEKSSSSDVFVLNQHENIPTGTGIPCNHNLTEGYHRNYSPEASEAQKSKPTILKIKSKKVLQDLTTVDIPASHGGDLASKYSVPVDHNLDHHAQEGDRTEFSHGTSNASIYKENVQSEFPDIATDATRRKRSLRFKATSREADVVNRNCNNGDAHLPTSGRSSEKQSRRALDSFPTRGMPTSRPIIRLRSSGNYNVVKSAPAERNSCVPPRKPNWLLLSEQEEGYRYIPQLGDLVVYLVQGHQEYLESCRSSEKAPGGKIRAVEVCLVEDLEYSALPGSGESCCKITLRFKDSTSALAGQKFHFTLPELTEFPDFVVEKTRYDAAMDRNWTCRDKCLVWWRDDNEEEGGKWWEGRIVSLKDKSSDFPNSPWERCVVNYKSDPTPHLHSPWELHDPDILWEHPQVDADIAEEILFYFDELQPSTSRDQDGYGILKLEEASKKESFINRFPVPLSPETIKSRLKNSYYRNLESIKHDIQVMLTNGFSYFAKHKEMSLKMKRLSSWFNKRLSKL</sequence>
<dbReference type="Proteomes" id="UP001060085">
    <property type="component" value="Linkage Group LG02"/>
</dbReference>
<proteinExistence type="predicted"/>
<accession>A0ACC0BQF9</accession>
<dbReference type="EMBL" id="CM044702">
    <property type="protein sequence ID" value="KAI5674911.1"/>
    <property type="molecule type" value="Genomic_DNA"/>
</dbReference>